<evidence type="ECO:0000313" key="7">
    <source>
        <dbReference type="RefSeq" id="XP_030374388.1"/>
    </source>
</evidence>
<feature type="transmembrane region" description="Helical" evidence="5">
    <location>
        <begin position="312"/>
        <end position="330"/>
    </location>
</feature>
<dbReference type="GO" id="GO:0016020">
    <property type="term" value="C:membrane"/>
    <property type="evidence" value="ECO:0007669"/>
    <property type="project" value="UniProtKB-SubCell"/>
</dbReference>
<protein>
    <submittedName>
        <fullName evidence="7">Solute carrier family 22 member 7</fullName>
    </submittedName>
</protein>
<reference evidence="7" key="1">
    <citation type="submission" date="2025-08" db="UniProtKB">
        <authorList>
            <consortium name="RefSeq"/>
        </authorList>
    </citation>
    <scope>IDENTIFICATION</scope>
    <source>
        <strain evidence="7">11010-0011.00</strain>
        <tissue evidence="7">Whole body</tissue>
    </source>
</reference>
<feature type="transmembrane region" description="Helical" evidence="5">
    <location>
        <begin position="202"/>
        <end position="219"/>
    </location>
</feature>
<feature type="transmembrane region" description="Helical" evidence="5">
    <location>
        <begin position="438"/>
        <end position="457"/>
    </location>
</feature>
<comment type="subcellular location">
    <subcellularLocation>
        <location evidence="1">Membrane</location>
        <topology evidence="1">Multi-pass membrane protein</topology>
    </subcellularLocation>
</comment>
<evidence type="ECO:0000256" key="2">
    <source>
        <dbReference type="ARBA" id="ARBA00022692"/>
    </source>
</evidence>
<evidence type="ECO:0000313" key="6">
    <source>
        <dbReference type="Proteomes" id="UP000504634"/>
    </source>
</evidence>
<name>A0A6J2TH15_DROLE</name>
<keyword evidence="2 5" id="KW-0812">Transmembrane</keyword>
<gene>
    <name evidence="7" type="primary">LOC115623961</name>
</gene>
<proteinExistence type="predicted"/>
<dbReference type="SUPFAM" id="SSF103473">
    <property type="entry name" value="MFS general substrate transporter"/>
    <property type="match status" value="1"/>
</dbReference>
<dbReference type="GO" id="GO:0022857">
    <property type="term" value="F:transmembrane transporter activity"/>
    <property type="evidence" value="ECO:0007669"/>
    <property type="project" value="InterPro"/>
</dbReference>
<evidence type="ECO:0000256" key="1">
    <source>
        <dbReference type="ARBA" id="ARBA00004141"/>
    </source>
</evidence>
<dbReference type="OrthoDB" id="5296287at2759"/>
<dbReference type="AlphaFoldDB" id="A0A6J2TH15"/>
<dbReference type="Gene3D" id="1.20.1250.20">
    <property type="entry name" value="MFS general substrate transporter like domains"/>
    <property type="match status" value="1"/>
</dbReference>
<dbReference type="RefSeq" id="XP_030374388.1">
    <property type="nucleotide sequence ID" value="XM_030518528.1"/>
</dbReference>
<dbReference type="GeneID" id="115623961"/>
<evidence type="ECO:0000256" key="3">
    <source>
        <dbReference type="ARBA" id="ARBA00022989"/>
    </source>
</evidence>
<keyword evidence="3 5" id="KW-1133">Transmembrane helix</keyword>
<feature type="transmembrane region" description="Helical" evidence="5">
    <location>
        <begin position="531"/>
        <end position="551"/>
    </location>
</feature>
<evidence type="ECO:0000256" key="5">
    <source>
        <dbReference type="SAM" id="Phobius"/>
    </source>
</evidence>
<feature type="transmembrane region" description="Helical" evidence="5">
    <location>
        <begin position="496"/>
        <end position="519"/>
    </location>
</feature>
<feature type="transmembrane region" description="Helical" evidence="5">
    <location>
        <begin position="286"/>
        <end position="306"/>
    </location>
</feature>
<feature type="transmembrane region" description="Helical" evidence="5">
    <location>
        <begin position="257"/>
        <end position="274"/>
    </location>
</feature>
<feature type="transmembrane region" description="Helical" evidence="5">
    <location>
        <begin position="464"/>
        <end position="484"/>
    </location>
</feature>
<accession>A0A6J2TH15</accession>
<keyword evidence="4 5" id="KW-0472">Membrane</keyword>
<dbReference type="Pfam" id="PF07690">
    <property type="entry name" value="MFS_1"/>
    <property type="match status" value="1"/>
</dbReference>
<feature type="transmembrane region" description="Helical" evidence="5">
    <location>
        <begin position="563"/>
        <end position="582"/>
    </location>
</feature>
<organism evidence="6 7">
    <name type="scientific">Drosophila lebanonensis</name>
    <name type="common">Fruit fly</name>
    <name type="synonym">Scaptodrosophila lebanonensis</name>
    <dbReference type="NCBI Taxonomy" id="7225"/>
    <lineage>
        <taxon>Eukaryota</taxon>
        <taxon>Metazoa</taxon>
        <taxon>Ecdysozoa</taxon>
        <taxon>Arthropoda</taxon>
        <taxon>Hexapoda</taxon>
        <taxon>Insecta</taxon>
        <taxon>Pterygota</taxon>
        <taxon>Neoptera</taxon>
        <taxon>Endopterygota</taxon>
        <taxon>Diptera</taxon>
        <taxon>Brachycera</taxon>
        <taxon>Muscomorpha</taxon>
        <taxon>Ephydroidea</taxon>
        <taxon>Drosophilidae</taxon>
        <taxon>Scaptodrosophila</taxon>
    </lineage>
</organism>
<sequence>MVNHSATATTSTTLGGHCNNLAITPTPSPQLSKRKISHIYGATPPPTPINENDGPWNASLTAAIPATTTTTTTATTTTSTTTTAAAPTSDIIGDVVGNFGIWQLRTILIIFLCKIPASWFMACIMFTAPELYPGTEYSCDISQYGSSSANLSVTSNQCFVIDASSGSRSECEHFNYMSSFDSLIMQFDLVCLRDIFIAWTQYWHLFGVLVGGLTATWMMRTISPRSTYCVGAVAQILCGVVTGYARDFSLHCAFRCLSAVCCAIMFTAGQTIFVDITAGMHRIGAIILYDTFWSIGVILLPGLASFFSSWTFIYLGITFPTVLLILLLYWTPDSPRWLLKNAIDHHSIDFVERIVREGAEINDRSFKIPPDFNQQLQRLSERLKAQPPAAAWRQLWSGKRAKTHMIAAHVALACFIINFMGMLLNIRSFGREYVVPNSIAMGFSEIIGCFLALHFTLQHNKWKWQWAGGFNIIAGLLGCLGWLISGSKSLNAELAVTLWMILATISKSAVSCAQSMILACMNELVPANKKLPFVLSVVTWARVWLLSAPFFNVLKKIDTALSLTSYCIFSIIGGICTCLLLTPRTHVAPVSTQAELCNNKKEQSPLNAPVWTIESDVHNTRL</sequence>
<dbReference type="InterPro" id="IPR011701">
    <property type="entry name" value="MFS"/>
</dbReference>
<evidence type="ECO:0000256" key="4">
    <source>
        <dbReference type="ARBA" id="ARBA00023136"/>
    </source>
</evidence>
<dbReference type="InterPro" id="IPR036259">
    <property type="entry name" value="MFS_trans_sf"/>
</dbReference>
<keyword evidence="6" id="KW-1185">Reference proteome</keyword>
<dbReference type="CDD" id="cd17317">
    <property type="entry name" value="MFS_SLC22"/>
    <property type="match status" value="1"/>
</dbReference>
<dbReference type="PANTHER" id="PTHR24064">
    <property type="entry name" value="SOLUTE CARRIER FAMILY 22 MEMBER"/>
    <property type="match status" value="1"/>
</dbReference>
<feature type="transmembrane region" description="Helical" evidence="5">
    <location>
        <begin position="406"/>
        <end position="426"/>
    </location>
</feature>
<dbReference type="Proteomes" id="UP000504634">
    <property type="component" value="Unplaced"/>
</dbReference>
<feature type="transmembrane region" description="Helical" evidence="5">
    <location>
        <begin position="107"/>
        <end position="128"/>
    </location>
</feature>